<keyword evidence="16" id="KW-1185">Reference proteome</keyword>
<dbReference type="InterPro" id="IPR035921">
    <property type="entry name" value="F/V-ATP_Csub_sf"/>
</dbReference>
<dbReference type="InterPro" id="IPR038662">
    <property type="entry name" value="ATP_synth_F0_csu_sf"/>
</dbReference>
<keyword evidence="10 13" id="KW-0472">Membrane</keyword>
<evidence type="ECO:0000256" key="11">
    <source>
        <dbReference type="ARBA" id="ARBA00023310"/>
    </source>
</evidence>
<comment type="similarity">
    <text evidence="2 13">Belongs to the ATPase C chain family.</text>
</comment>
<name>A0ABR7I7K0_9FIRM</name>
<keyword evidence="3 13" id="KW-0813">Transport</keyword>
<evidence type="ECO:0000313" key="16">
    <source>
        <dbReference type="Proteomes" id="UP000621540"/>
    </source>
</evidence>
<dbReference type="PRINTS" id="PR00124">
    <property type="entry name" value="ATPASEC"/>
</dbReference>
<keyword evidence="9 13" id="KW-0446">Lipid-binding</keyword>
<evidence type="ECO:0000256" key="10">
    <source>
        <dbReference type="ARBA" id="ARBA00023136"/>
    </source>
</evidence>
<keyword evidence="8 13" id="KW-0406">Ion transport</keyword>
<evidence type="ECO:0000256" key="7">
    <source>
        <dbReference type="ARBA" id="ARBA00022989"/>
    </source>
</evidence>
<evidence type="ECO:0000256" key="4">
    <source>
        <dbReference type="ARBA" id="ARBA00022547"/>
    </source>
</evidence>
<evidence type="ECO:0000256" key="5">
    <source>
        <dbReference type="ARBA" id="ARBA00022692"/>
    </source>
</evidence>
<keyword evidence="4 13" id="KW-0138">CF(0)</keyword>
<reference evidence="15 16" key="1">
    <citation type="submission" date="2020-08" db="EMBL/GenBank/DDBJ databases">
        <title>Genome public.</title>
        <authorList>
            <person name="Liu C."/>
            <person name="Sun Q."/>
        </authorList>
    </citation>
    <scope>NUCLEOTIDE SEQUENCE [LARGE SCALE GENOMIC DNA]</scope>
    <source>
        <strain evidence="15 16">BX0805</strain>
    </source>
</reference>
<dbReference type="RefSeq" id="WP_022515944.1">
    <property type="nucleotide sequence ID" value="NZ_JACOQH010000001.1"/>
</dbReference>
<comment type="function">
    <text evidence="12 13">F(1)F(0) ATP synthase produces ATP from ADP in the presence of a proton or sodium gradient. F-type ATPases consist of two structural domains, F(1) containing the extramembraneous catalytic core and F(0) containing the membrane proton channel, linked together by a central stalk and a peripheral stalk. During catalysis, ATP synthesis in the catalytic domain of F(1) is coupled via a rotary mechanism of the central stalk subunits to proton translocation.</text>
</comment>
<keyword evidence="7 13" id="KW-1133">Transmembrane helix</keyword>
<dbReference type="InterPro" id="IPR020537">
    <property type="entry name" value="ATP_synth_F0_csu_DDCD_BS"/>
</dbReference>
<dbReference type="PROSITE" id="PS00605">
    <property type="entry name" value="ATPASE_C"/>
    <property type="match status" value="1"/>
</dbReference>
<evidence type="ECO:0000256" key="1">
    <source>
        <dbReference type="ARBA" id="ARBA00004141"/>
    </source>
</evidence>
<evidence type="ECO:0000256" key="3">
    <source>
        <dbReference type="ARBA" id="ARBA00022448"/>
    </source>
</evidence>
<dbReference type="Proteomes" id="UP000621540">
    <property type="component" value="Unassembled WGS sequence"/>
</dbReference>
<keyword evidence="13" id="KW-1003">Cell membrane</keyword>
<sequence>MTSLIAIGAGLAALTGIGAGIGIGLATSKAVDAIARQPEAESKITKALLLGCALAEGTAIFGMVVAILIILFLG</sequence>
<dbReference type="InterPro" id="IPR005953">
    <property type="entry name" value="ATP_synth_csu_bac/chlpt"/>
</dbReference>
<dbReference type="HAMAP" id="MF_01396">
    <property type="entry name" value="ATP_synth_c_bact"/>
    <property type="match status" value="1"/>
</dbReference>
<dbReference type="PANTHER" id="PTHR10031:SF0">
    <property type="entry name" value="ATPASE PROTEIN 9"/>
    <property type="match status" value="1"/>
</dbReference>
<dbReference type="PANTHER" id="PTHR10031">
    <property type="entry name" value="ATP SYNTHASE LIPID-BINDING PROTEIN, MITOCHONDRIAL"/>
    <property type="match status" value="1"/>
</dbReference>
<feature type="site" description="Reversibly protonated during proton transport" evidence="13">
    <location>
        <position position="56"/>
    </location>
</feature>
<keyword evidence="11 13" id="KW-0066">ATP synthesis</keyword>
<evidence type="ECO:0000256" key="12">
    <source>
        <dbReference type="ARBA" id="ARBA00025198"/>
    </source>
</evidence>
<feature type="transmembrane region" description="Helical" evidence="13">
    <location>
        <begin position="47"/>
        <end position="73"/>
    </location>
</feature>
<keyword evidence="5 13" id="KW-0812">Transmembrane</keyword>
<accession>A0ABR7I7K0</accession>
<evidence type="ECO:0000256" key="8">
    <source>
        <dbReference type="ARBA" id="ARBA00023065"/>
    </source>
</evidence>
<comment type="caution">
    <text evidence="15">The sequence shown here is derived from an EMBL/GenBank/DDBJ whole genome shotgun (WGS) entry which is preliminary data.</text>
</comment>
<dbReference type="NCBIfam" id="TIGR01260">
    <property type="entry name" value="ATP_synt_c"/>
    <property type="match status" value="1"/>
</dbReference>
<feature type="transmembrane region" description="Helical" evidence="13">
    <location>
        <begin position="6"/>
        <end position="26"/>
    </location>
</feature>
<evidence type="ECO:0000256" key="6">
    <source>
        <dbReference type="ARBA" id="ARBA00022781"/>
    </source>
</evidence>
<evidence type="ECO:0000256" key="9">
    <source>
        <dbReference type="ARBA" id="ARBA00023121"/>
    </source>
</evidence>
<dbReference type="Pfam" id="PF00137">
    <property type="entry name" value="ATP-synt_C"/>
    <property type="match status" value="1"/>
</dbReference>
<dbReference type="Gene3D" id="1.20.20.10">
    <property type="entry name" value="F1F0 ATP synthase subunit C"/>
    <property type="match status" value="1"/>
</dbReference>
<dbReference type="EMBL" id="JACOQH010000001">
    <property type="protein sequence ID" value="MBC5752901.1"/>
    <property type="molecule type" value="Genomic_DNA"/>
</dbReference>
<organism evidence="15 16">
    <name type="scientific">Roseburia yibonii</name>
    <dbReference type="NCBI Taxonomy" id="2763063"/>
    <lineage>
        <taxon>Bacteria</taxon>
        <taxon>Bacillati</taxon>
        <taxon>Bacillota</taxon>
        <taxon>Clostridia</taxon>
        <taxon>Lachnospirales</taxon>
        <taxon>Lachnospiraceae</taxon>
        <taxon>Roseburia</taxon>
    </lineage>
</organism>
<dbReference type="SUPFAM" id="SSF81333">
    <property type="entry name" value="F1F0 ATP synthase subunit C"/>
    <property type="match status" value="1"/>
</dbReference>
<feature type="domain" description="V-ATPase proteolipid subunit C-like" evidence="14">
    <location>
        <begin position="7"/>
        <end position="69"/>
    </location>
</feature>
<proteinExistence type="inferred from homology"/>
<protein>
    <recommendedName>
        <fullName evidence="13">ATP synthase subunit c</fullName>
    </recommendedName>
    <alternativeName>
        <fullName evidence="13">ATP synthase F(0) sector subunit c</fullName>
    </alternativeName>
    <alternativeName>
        <fullName evidence="13">F-type ATPase subunit c</fullName>
        <shortName evidence="13">F-ATPase subunit c</shortName>
    </alternativeName>
    <alternativeName>
        <fullName evidence="13">Lipid-binding protein</fullName>
    </alternativeName>
</protein>
<keyword evidence="6 13" id="KW-0375">Hydrogen ion transport</keyword>
<comment type="subcellular location">
    <subcellularLocation>
        <location evidence="13">Cell membrane</location>
        <topology evidence="13">Multi-pass membrane protein</topology>
    </subcellularLocation>
    <subcellularLocation>
        <location evidence="1">Membrane</location>
        <topology evidence="1">Multi-pass membrane protein</topology>
    </subcellularLocation>
</comment>
<evidence type="ECO:0000259" key="14">
    <source>
        <dbReference type="Pfam" id="PF00137"/>
    </source>
</evidence>
<dbReference type="InterPro" id="IPR002379">
    <property type="entry name" value="ATPase_proteolipid_c-like_dom"/>
</dbReference>
<evidence type="ECO:0000313" key="15">
    <source>
        <dbReference type="EMBL" id="MBC5752901.1"/>
    </source>
</evidence>
<comment type="function">
    <text evidence="13">Key component of the F(0) channel; it plays a direct role in translocation across the membrane. A homomeric c-ring of between 10-14 subunits forms the central stalk rotor element with the F(1) delta and epsilon subunits.</text>
</comment>
<evidence type="ECO:0000256" key="2">
    <source>
        <dbReference type="ARBA" id="ARBA00006704"/>
    </source>
</evidence>
<dbReference type="InterPro" id="IPR000454">
    <property type="entry name" value="ATP_synth_F0_csu"/>
</dbReference>
<evidence type="ECO:0000256" key="13">
    <source>
        <dbReference type="HAMAP-Rule" id="MF_01396"/>
    </source>
</evidence>
<gene>
    <name evidence="13 15" type="primary">atpE</name>
    <name evidence="15" type="ORF">H8Z76_02475</name>
</gene>